<evidence type="ECO:0000313" key="3">
    <source>
        <dbReference type="Proteomes" id="UP000515163"/>
    </source>
</evidence>
<proteinExistence type="predicted"/>
<keyword evidence="3" id="KW-1185">Reference proteome</keyword>
<evidence type="ECO:0000256" key="1">
    <source>
        <dbReference type="SAM" id="MobiDB-lite"/>
    </source>
</evidence>
<dbReference type="RefSeq" id="XP_031568237.1">
    <property type="nucleotide sequence ID" value="XM_031712377.1"/>
</dbReference>
<dbReference type="AlphaFoldDB" id="A0A6P8IN44"/>
<keyword evidence="2" id="KW-0812">Transmembrane</keyword>
<keyword evidence="2" id="KW-1133">Transmembrane helix</keyword>
<organism evidence="3 4">
    <name type="scientific">Actinia tenebrosa</name>
    <name type="common">Australian red waratah sea anemone</name>
    <dbReference type="NCBI Taxonomy" id="6105"/>
    <lineage>
        <taxon>Eukaryota</taxon>
        <taxon>Metazoa</taxon>
        <taxon>Cnidaria</taxon>
        <taxon>Anthozoa</taxon>
        <taxon>Hexacorallia</taxon>
        <taxon>Actiniaria</taxon>
        <taxon>Actiniidae</taxon>
        <taxon>Actinia</taxon>
    </lineage>
</organism>
<keyword evidence="2" id="KW-0472">Membrane</keyword>
<dbReference type="KEGG" id="aten:116302947"/>
<feature type="transmembrane region" description="Helical" evidence="2">
    <location>
        <begin position="46"/>
        <end position="64"/>
    </location>
</feature>
<sequence>MRCWRSRRNCQRGRNTKGKITLKFWTFWRKAKFAGMAVGKGFFDQYSVFCVFGSVVGCVVVPLITQSVESVIFSAIVISLTATHLTKRASKSDNTNQVYGVKEVEKRSNRKAKDRDTQNGQTKRKKNVSQQVMITRSSDTRKRREVDLEKLELARQQELDRKQEEKKEKKMKKKEERMRKKEQEKEEKEREDQKLKKLKEERLKENLRQQEKIASQKQEAHKSRTSTSKISKKSESLTLKPMFQPVTPTILTVDALSRERTKSDSSDTCPSPPLSVWKVPEYVEPKWNPGSAEKLSNSSNTKLNNDIVCKKSKVTAPFNQLYNPVHSNQSFCKNHYMNQEKESCLVEPTTGTSYTLLKDMDKPDNRQHIQGDSYSSFSGLPDILSQLKQGQREDLQVRSYSLFGSDQPDSSVFRSPLTGL</sequence>
<dbReference type="OrthoDB" id="5978437at2759"/>
<dbReference type="InParanoid" id="A0A6P8IN44"/>
<reference evidence="4" key="1">
    <citation type="submission" date="2025-08" db="UniProtKB">
        <authorList>
            <consortium name="RefSeq"/>
        </authorList>
    </citation>
    <scope>IDENTIFICATION</scope>
    <source>
        <tissue evidence="4">Tentacle</tissue>
    </source>
</reference>
<gene>
    <name evidence="4" type="primary">LOC116302947</name>
</gene>
<name>A0A6P8IN44_ACTTE</name>
<evidence type="ECO:0000256" key="2">
    <source>
        <dbReference type="SAM" id="Phobius"/>
    </source>
</evidence>
<feature type="compositionally biased region" description="Basic and acidic residues" evidence="1">
    <location>
        <begin position="102"/>
        <end position="117"/>
    </location>
</feature>
<dbReference type="GeneID" id="116302947"/>
<feature type="compositionally biased region" description="Polar residues" evidence="1">
    <location>
        <begin position="128"/>
        <end position="137"/>
    </location>
</feature>
<dbReference type="Proteomes" id="UP000515163">
    <property type="component" value="Unplaced"/>
</dbReference>
<evidence type="ECO:0000313" key="4">
    <source>
        <dbReference type="RefSeq" id="XP_031568237.1"/>
    </source>
</evidence>
<accession>A0A6P8IN44</accession>
<feature type="compositionally biased region" description="Basic and acidic residues" evidence="1">
    <location>
        <begin position="138"/>
        <end position="211"/>
    </location>
</feature>
<feature type="region of interest" description="Disordered" evidence="1">
    <location>
        <begin position="89"/>
        <end position="232"/>
    </location>
</feature>
<protein>
    <submittedName>
        <fullName evidence="4">Myb-like protein X</fullName>
    </submittedName>
</protein>